<dbReference type="SUPFAM" id="SSF46942">
    <property type="entry name" value="Elongation factor TFIIS domain 2"/>
    <property type="match status" value="1"/>
</dbReference>
<feature type="region of interest" description="Disordered" evidence="7">
    <location>
        <begin position="83"/>
        <end position="203"/>
    </location>
</feature>
<feature type="compositionally biased region" description="Polar residues" evidence="7">
    <location>
        <begin position="192"/>
        <end position="203"/>
    </location>
</feature>
<dbReference type="Pfam" id="PF07744">
    <property type="entry name" value="SPOC"/>
    <property type="match status" value="1"/>
</dbReference>
<dbReference type="Pfam" id="PF20826">
    <property type="entry name" value="PHD_5"/>
    <property type="match status" value="1"/>
</dbReference>
<evidence type="ECO:0000256" key="6">
    <source>
        <dbReference type="ARBA" id="ARBA00022833"/>
    </source>
</evidence>
<feature type="compositionally biased region" description="Low complexity" evidence="7">
    <location>
        <begin position="143"/>
        <end position="164"/>
    </location>
</feature>
<dbReference type="PROSITE" id="PS01359">
    <property type="entry name" value="ZF_PHD_1"/>
    <property type="match status" value="1"/>
</dbReference>
<proteinExistence type="inferred from homology"/>
<feature type="domain" description="TFIIS central" evidence="8">
    <location>
        <begin position="217"/>
        <end position="347"/>
    </location>
</feature>
<feature type="compositionally biased region" description="Polar residues" evidence="7">
    <location>
        <begin position="402"/>
        <end position="413"/>
    </location>
</feature>
<dbReference type="Gene3D" id="3.30.40.10">
    <property type="entry name" value="Zinc/RING finger domain, C3HC4 (zinc finger)"/>
    <property type="match status" value="1"/>
</dbReference>
<dbReference type="Pfam" id="PF07500">
    <property type="entry name" value="TFIIS_M"/>
    <property type="match status" value="1"/>
</dbReference>
<dbReference type="GO" id="GO:0031440">
    <property type="term" value="P:regulation of mRNA 3'-end processing"/>
    <property type="evidence" value="ECO:0007669"/>
    <property type="project" value="TreeGrafter"/>
</dbReference>
<dbReference type="InterPro" id="IPR036575">
    <property type="entry name" value="TFIIS_cen_dom_sf"/>
</dbReference>
<evidence type="ECO:0000313" key="9">
    <source>
        <dbReference type="EMBL" id="WBW75175.1"/>
    </source>
</evidence>
<gene>
    <name evidence="9" type="primary">bye1</name>
    <name evidence="9" type="ORF">SOMG_04511</name>
</gene>
<feature type="compositionally biased region" description="Polar residues" evidence="7">
    <location>
        <begin position="640"/>
        <end position="662"/>
    </location>
</feature>
<keyword evidence="5" id="KW-0863">Zinc-finger</keyword>
<reference evidence="9 10" key="1">
    <citation type="journal article" date="2023" name="G3 (Bethesda)">
        <title>A high-quality reference genome for the fission yeast Schizosaccharomyces osmophilus.</title>
        <authorList>
            <person name="Jia G.S."/>
            <person name="Zhang W.C."/>
            <person name="Liang Y."/>
            <person name="Liu X.H."/>
            <person name="Rhind N."/>
            <person name="Pidoux A."/>
            <person name="Brysch-Herzberg M."/>
            <person name="Du L.L."/>
        </authorList>
    </citation>
    <scope>NUCLEOTIDE SEQUENCE [LARGE SCALE GENOMIC DNA]</scope>
    <source>
        <strain evidence="9 10">CBS 15793</strain>
    </source>
</reference>
<keyword evidence="6" id="KW-0862">Zinc</keyword>
<name>A0AAE9WFW2_9SCHI</name>
<dbReference type="SMART" id="SM00249">
    <property type="entry name" value="PHD"/>
    <property type="match status" value="1"/>
</dbReference>
<protein>
    <recommendedName>
        <fullName evidence="3">Transcription factor BYE1</fullName>
    </recommendedName>
</protein>
<dbReference type="PROSITE" id="PS51321">
    <property type="entry name" value="TFIIS_CENTRAL"/>
    <property type="match status" value="1"/>
</dbReference>
<dbReference type="GO" id="GO:0000977">
    <property type="term" value="F:RNA polymerase II transcription regulatory region sequence-specific DNA binding"/>
    <property type="evidence" value="ECO:0007669"/>
    <property type="project" value="TreeGrafter"/>
</dbReference>
<dbReference type="GO" id="GO:0032991">
    <property type="term" value="C:protein-containing complex"/>
    <property type="evidence" value="ECO:0007669"/>
    <property type="project" value="UniProtKB-ARBA"/>
</dbReference>
<evidence type="ECO:0000259" key="8">
    <source>
        <dbReference type="PROSITE" id="PS51321"/>
    </source>
</evidence>
<feature type="region of interest" description="Disordered" evidence="7">
    <location>
        <begin position="377"/>
        <end position="423"/>
    </location>
</feature>
<organism evidence="9 10">
    <name type="scientific">Schizosaccharomyces osmophilus</name>
    <dbReference type="NCBI Taxonomy" id="2545709"/>
    <lineage>
        <taxon>Eukaryota</taxon>
        <taxon>Fungi</taxon>
        <taxon>Dikarya</taxon>
        <taxon>Ascomycota</taxon>
        <taxon>Taphrinomycotina</taxon>
        <taxon>Schizosaccharomycetes</taxon>
        <taxon>Schizosaccharomycetales</taxon>
        <taxon>Schizosaccharomycetaceae</taxon>
        <taxon>Schizosaccharomyces</taxon>
    </lineage>
</organism>
<dbReference type="InterPro" id="IPR012921">
    <property type="entry name" value="SPOC_C"/>
</dbReference>
<keyword evidence="10" id="KW-1185">Reference proteome</keyword>
<evidence type="ECO:0000256" key="5">
    <source>
        <dbReference type="ARBA" id="ARBA00022771"/>
    </source>
</evidence>
<accession>A0AAE9WFW2</accession>
<evidence type="ECO:0000256" key="7">
    <source>
        <dbReference type="SAM" id="MobiDB-lite"/>
    </source>
</evidence>
<dbReference type="GO" id="GO:0008270">
    <property type="term" value="F:zinc ion binding"/>
    <property type="evidence" value="ECO:0007669"/>
    <property type="project" value="UniProtKB-KW"/>
</dbReference>
<dbReference type="PANTHER" id="PTHR11477">
    <property type="entry name" value="TRANSCRIPTION FACTOR S-II ZINC FINGER DOMAIN-CONTAINING PROTEIN"/>
    <property type="match status" value="1"/>
</dbReference>
<evidence type="ECO:0000256" key="3">
    <source>
        <dbReference type="ARBA" id="ARBA00021616"/>
    </source>
</evidence>
<dbReference type="GO" id="GO:0006362">
    <property type="term" value="P:transcription elongation by RNA polymerase I"/>
    <property type="evidence" value="ECO:0007669"/>
    <property type="project" value="TreeGrafter"/>
</dbReference>
<dbReference type="RefSeq" id="XP_056039418.1">
    <property type="nucleotide sequence ID" value="XM_056183295.1"/>
</dbReference>
<evidence type="ECO:0000313" key="10">
    <source>
        <dbReference type="Proteomes" id="UP001212411"/>
    </source>
</evidence>
<dbReference type="InterPro" id="IPR013083">
    <property type="entry name" value="Znf_RING/FYVE/PHD"/>
</dbReference>
<dbReference type="SUPFAM" id="SSF57903">
    <property type="entry name" value="FYVE/PHD zinc finger"/>
    <property type="match status" value="1"/>
</dbReference>
<dbReference type="AlphaFoldDB" id="A0AAE9WFW2"/>
<dbReference type="PANTHER" id="PTHR11477:SF11">
    <property type="entry name" value="TRANSCRIPTION FACTOR BYE1"/>
    <property type="match status" value="1"/>
</dbReference>
<dbReference type="CDD" id="cd21538">
    <property type="entry name" value="SPOC_TFIIS"/>
    <property type="match status" value="1"/>
</dbReference>
<dbReference type="InterPro" id="IPR003618">
    <property type="entry name" value="TFIIS_cen_dom"/>
</dbReference>
<dbReference type="GO" id="GO:0005634">
    <property type="term" value="C:nucleus"/>
    <property type="evidence" value="ECO:0007669"/>
    <property type="project" value="TreeGrafter"/>
</dbReference>
<dbReference type="InterPro" id="IPR019786">
    <property type="entry name" value="Zinc_finger_PHD-type_CS"/>
</dbReference>
<dbReference type="GO" id="GO:0001139">
    <property type="term" value="F:RNA polymerase II complex recruiting activity"/>
    <property type="evidence" value="ECO:0007669"/>
    <property type="project" value="TreeGrafter"/>
</dbReference>
<comment type="function">
    <text evidence="1">Negative regulator of transcription elongation.</text>
</comment>
<feature type="compositionally biased region" description="Basic and acidic residues" evidence="7">
    <location>
        <begin position="116"/>
        <end position="132"/>
    </location>
</feature>
<evidence type="ECO:0000256" key="1">
    <source>
        <dbReference type="ARBA" id="ARBA00002311"/>
    </source>
</evidence>
<feature type="region of interest" description="Disordered" evidence="7">
    <location>
        <begin position="455"/>
        <end position="476"/>
    </location>
</feature>
<feature type="region of interest" description="Disordered" evidence="7">
    <location>
        <begin position="637"/>
        <end position="666"/>
    </location>
</feature>
<keyword evidence="4" id="KW-0479">Metal-binding</keyword>
<dbReference type="EMBL" id="CP115613">
    <property type="protein sequence ID" value="WBW75175.1"/>
    <property type="molecule type" value="Genomic_DNA"/>
</dbReference>
<comment type="similarity">
    <text evidence="2">Belongs to the BYE1 family.</text>
</comment>
<dbReference type="InterPro" id="IPR011011">
    <property type="entry name" value="Znf_FYVE_PHD"/>
</dbReference>
<dbReference type="InterPro" id="IPR001965">
    <property type="entry name" value="Znf_PHD"/>
</dbReference>
<dbReference type="KEGG" id="som:SOMG_04511"/>
<evidence type="ECO:0000256" key="4">
    <source>
        <dbReference type="ARBA" id="ARBA00022723"/>
    </source>
</evidence>
<dbReference type="GO" id="GO:0006368">
    <property type="term" value="P:transcription elongation by RNA polymerase II"/>
    <property type="evidence" value="ECO:0007669"/>
    <property type="project" value="TreeGrafter"/>
</dbReference>
<dbReference type="SMART" id="SM00510">
    <property type="entry name" value="TFS2M"/>
    <property type="match status" value="1"/>
</dbReference>
<dbReference type="Proteomes" id="UP001212411">
    <property type="component" value="Chromosome 3"/>
</dbReference>
<evidence type="ECO:0000256" key="2">
    <source>
        <dbReference type="ARBA" id="ARBA00011050"/>
    </source>
</evidence>
<dbReference type="GO" id="GO:0031564">
    <property type="term" value="P:transcription antitermination"/>
    <property type="evidence" value="ECO:0007669"/>
    <property type="project" value="TreeGrafter"/>
</dbReference>
<dbReference type="GeneID" id="80877984"/>
<sequence length="723" mass="80175">MSLTRKSTRKRRVTTKAAEGDLAIDTENEPAVRCICGFQADNGDVWVQCDGCDCWQHAGCVGLSEETIPESFFCETCRRPAESDHENEQEEPSFQNSKSPQYFIAQPPHDSYIEQGKVDEPSETFTVKDKESTFVPEEREESPSSISSQSSSDAAPSPAGISDSTSFIAGKRKVTSFEPPSYASKRVKGTEQKPQTEAASQEDLNISSSVEELKNPVRRSVAKAWVSVIETIIKKAGEEGVTGLQGINPTVSALKLENTMFLELSYNENQSANPNNKYREKFRALRFNLVDDKNPAFRARVLKQEIPFSKLVHMTSEEMANPDLKSLAETIRQQSTENTVLKQHTLGYRIRTMQNGEMVVQDEQIVDIDTNNSTILLPSKVTIPPPPPEEGTAPEKIESPAFSESKSASNSDEPSNDYIKKEDTSEIKKNVNLPSIVEIDDPSVLDIVEKESLTNNEHLSSPYSPKEEEEEVPEVENVSTKKNALWKGKVKMASVSEFSAEAILSSGHIDFKFLFEILSSTALIEGRISISSTLQYLQALQKSQSKSIVSILFLPTNSNEIDGFNVLYSYFLERNRYGVLRSKSASVKDAYIIPIPSGEDVPEVVNLLHDSKLPKNRESLSLLGVFVLNKTNARGEGIENTPSLGSASTMLSSLPTSKPSATENEDTLDNSLKRLLNVLSQEDIFLVRHVVESNPLIKANPNLAIDPKFMQKAILDEQSKFSR</sequence>
<dbReference type="Gene3D" id="1.10.472.30">
    <property type="entry name" value="Transcription elongation factor S-II, central domain"/>
    <property type="match status" value="1"/>
</dbReference>